<dbReference type="InterPro" id="IPR018392">
    <property type="entry name" value="LysM"/>
</dbReference>
<dbReference type="Proteomes" id="UP000637720">
    <property type="component" value="Unassembled WGS sequence"/>
</dbReference>
<dbReference type="PROSITE" id="PS51782">
    <property type="entry name" value="LYSM"/>
    <property type="match status" value="1"/>
</dbReference>
<sequence>MHQEDNRGLRFHVREQVHLPDDAPEIEAIRELELEPVVEVTASGGSVTVSGFLSLTGKYIGRREYLGGTGDGREAHVPFPYHPFESEMGPLAPWQKRSEIRHRIPLDITVPEDRVPDLEDVYVVIDSFDYEVNGPRKLLIDAVLDVTGIVVDSRRGAHTVEQDAPAAPVLVSGPEPAREAAGAAETATEGVAESTPDSRADDAPAVLREEKGDPVLDGHEAAFARVSPSAQGPSAPEAGSGDEPTEQGASEAVEAAAAPAEAGDASARQGSDAAAEAQPKPQPEVKVAITAKSKTEESSARPLSSYLMEKLAKEKRPAGSDEQTPASAAPRASAEPNSTDGEGQAEGETTAAREGQEADAEDREATKRPENGRYLIGLLKEKEERYARLTMCIVQRDDTLASIAARYGVSVSTIRSVNRMADDRVEEGQILLIPRGEG</sequence>
<evidence type="ECO:0000313" key="4">
    <source>
        <dbReference type="Proteomes" id="UP000637720"/>
    </source>
</evidence>
<dbReference type="SUPFAM" id="SSF54106">
    <property type="entry name" value="LysM domain"/>
    <property type="match status" value="1"/>
</dbReference>
<gene>
    <name evidence="3" type="ORF">GCM10007043_21520</name>
</gene>
<dbReference type="PANTHER" id="PTHR33734">
    <property type="entry name" value="LYSM DOMAIN-CONTAINING GPI-ANCHORED PROTEIN 2"/>
    <property type="match status" value="1"/>
</dbReference>
<dbReference type="CDD" id="cd00118">
    <property type="entry name" value="LysM"/>
    <property type="match status" value="1"/>
</dbReference>
<feature type="compositionally biased region" description="Low complexity" evidence="1">
    <location>
        <begin position="179"/>
        <end position="193"/>
    </location>
</feature>
<feature type="compositionally biased region" description="Low complexity" evidence="1">
    <location>
        <begin position="246"/>
        <end position="279"/>
    </location>
</feature>
<evidence type="ECO:0000313" key="3">
    <source>
        <dbReference type="EMBL" id="GGK07120.1"/>
    </source>
</evidence>
<proteinExistence type="predicted"/>
<dbReference type="Pfam" id="PF20918">
    <property type="entry name" value="SPOCS_spoVID-N"/>
    <property type="match status" value="1"/>
</dbReference>
<feature type="compositionally biased region" description="Low complexity" evidence="1">
    <location>
        <begin position="325"/>
        <end position="338"/>
    </location>
</feature>
<name>A0A8J3BA88_9BACI</name>
<feature type="region of interest" description="Disordered" evidence="1">
    <location>
        <begin position="156"/>
        <end position="204"/>
    </location>
</feature>
<feature type="region of interest" description="Disordered" evidence="1">
    <location>
        <begin position="312"/>
        <end position="369"/>
    </location>
</feature>
<feature type="region of interest" description="Disordered" evidence="1">
    <location>
        <begin position="226"/>
        <end position="285"/>
    </location>
</feature>
<dbReference type="PANTHER" id="PTHR33734:SF22">
    <property type="entry name" value="MEMBRANE-BOUND LYTIC MUREIN TRANSGLYCOSYLASE D"/>
    <property type="match status" value="1"/>
</dbReference>
<organism evidence="3 4">
    <name type="scientific">Calditerricola satsumensis</name>
    <dbReference type="NCBI Taxonomy" id="373054"/>
    <lineage>
        <taxon>Bacteria</taxon>
        <taxon>Bacillati</taxon>
        <taxon>Bacillota</taxon>
        <taxon>Bacilli</taxon>
        <taxon>Bacillales</taxon>
        <taxon>Bacillaceae</taxon>
        <taxon>Calditerricola</taxon>
    </lineage>
</organism>
<reference evidence="3" key="1">
    <citation type="journal article" date="2014" name="Int. J. Syst. Evol. Microbiol.">
        <title>Complete genome sequence of Corynebacterium casei LMG S-19264T (=DSM 44701T), isolated from a smear-ripened cheese.</title>
        <authorList>
            <consortium name="US DOE Joint Genome Institute (JGI-PGF)"/>
            <person name="Walter F."/>
            <person name="Albersmeier A."/>
            <person name="Kalinowski J."/>
            <person name="Ruckert C."/>
        </authorList>
    </citation>
    <scope>NUCLEOTIDE SEQUENCE</scope>
    <source>
        <strain evidence="3">JCM 14719</strain>
    </source>
</reference>
<dbReference type="EMBL" id="BMOF01000060">
    <property type="protein sequence ID" value="GGK07120.1"/>
    <property type="molecule type" value="Genomic_DNA"/>
</dbReference>
<accession>A0A8J3BA88</accession>
<feature type="domain" description="LysM" evidence="2">
    <location>
        <begin position="390"/>
        <end position="433"/>
    </location>
</feature>
<protein>
    <recommendedName>
        <fullName evidence="2">LysM domain-containing protein</fullName>
    </recommendedName>
</protein>
<dbReference type="Gene3D" id="3.10.350.10">
    <property type="entry name" value="LysM domain"/>
    <property type="match status" value="1"/>
</dbReference>
<comment type="caution">
    <text evidence="3">The sequence shown here is derived from an EMBL/GenBank/DDBJ whole genome shotgun (WGS) entry which is preliminary data.</text>
</comment>
<evidence type="ECO:0000259" key="2">
    <source>
        <dbReference type="PROSITE" id="PS51782"/>
    </source>
</evidence>
<dbReference type="Pfam" id="PF01476">
    <property type="entry name" value="LysM"/>
    <property type="match status" value="1"/>
</dbReference>
<dbReference type="SMART" id="SM00257">
    <property type="entry name" value="LysM"/>
    <property type="match status" value="1"/>
</dbReference>
<evidence type="ECO:0000256" key="1">
    <source>
        <dbReference type="SAM" id="MobiDB-lite"/>
    </source>
</evidence>
<dbReference type="InterPro" id="IPR036779">
    <property type="entry name" value="LysM_dom_sf"/>
</dbReference>
<dbReference type="AlphaFoldDB" id="A0A8J3BA88"/>
<reference evidence="3" key="2">
    <citation type="submission" date="2020-09" db="EMBL/GenBank/DDBJ databases">
        <authorList>
            <person name="Sun Q."/>
            <person name="Ohkuma M."/>
        </authorList>
    </citation>
    <scope>NUCLEOTIDE SEQUENCE</scope>
    <source>
        <strain evidence="3">JCM 14719</strain>
    </source>
</reference>
<keyword evidence="4" id="KW-1185">Reference proteome</keyword>
<dbReference type="InterPro" id="IPR048862">
    <property type="entry name" value="SPOCS_spoVID_N"/>
</dbReference>